<dbReference type="GO" id="GO:0030170">
    <property type="term" value="F:pyridoxal phosphate binding"/>
    <property type="evidence" value="ECO:0007669"/>
    <property type="project" value="InterPro"/>
</dbReference>
<keyword evidence="7 11" id="KW-0456">Lyase</keyword>
<proteinExistence type="inferred from homology"/>
<dbReference type="Gene3D" id="3.40.640.10">
    <property type="entry name" value="Type I PLP-dependent aspartate aminotransferase-like (Major domain)"/>
    <property type="match status" value="2"/>
</dbReference>
<dbReference type="InterPro" id="IPR002129">
    <property type="entry name" value="PyrdxlP-dep_de-COase"/>
</dbReference>
<protein>
    <recommendedName>
        <fullName evidence="9">Aromatic-L-amino-acid decarboxylase</fullName>
        <ecNumber evidence="8">4.1.1.28</ecNumber>
    </recommendedName>
    <alternativeName>
        <fullName evidence="10">DOPA decarboxylase</fullName>
    </alternativeName>
</protein>
<comment type="similarity">
    <text evidence="2 11">Belongs to the group II decarboxylase family.</text>
</comment>
<dbReference type="GO" id="GO:0019752">
    <property type="term" value="P:carboxylic acid metabolic process"/>
    <property type="evidence" value="ECO:0007669"/>
    <property type="project" value="InterPro"/>
</dbReference>
<dbReference type="InterPro" id="IPR015422">
    <property type="entry name" value="PyrdxlP-dep_Trfase_small"/>
</dbReference>
<keyword evidence="4" id="KW-0127">Catecholamine biosynthesis</keyword>
<evidence type="ECO:0000256" key="11">
    <source>
        <dbReference type="RuleBase" id="RU000382"/>
    </source>
</evidence>
<accession>A0A5N5SUF6</accession>
<dbReference type="Proteomes" id="UP000326759">
    <property type="component" value="Unassembled WGS sequence"/>
</dbReference>
<comment type="caution">
    <text evidence="12">The sequence shown here is derived from an EMBL/GenBank/DDBJ whole genome shotgun (WGS) entry which is preliminary data.</text>
</comment>
<evidence type="ECO:0000313" key="12">
    <source>
        <dbReference type="EMBL" id="KAB7496300.1"/>
    </source>
</evidence>
<comment type="subunit">
    <text evidence="3">Homodimer.</text>
</comment>
<evidence type="ECO:0000256" key="9">
    <source>
        <dbReference type="ARBA" id="ARBA00040968"/>
    </source>
</evidence>
<dbReference type="Pfam" id="PF00282">
    <property type="entry name" value="Pyridoxal_deC"/>
    <property type="match status" value="2"/>
</dbReference>
<evidence type="ECO:0000256" key="6">
    <source>
        <dbReference type="ARBA" id="ARBA00022898"/>
    </source>
</evidence>
<name>A0A5N5SUF6_9CRUS</name>
<dbReference type="PANTHER" id="PTHR11999">
    <property type="entry name" value="GROUP II PYRIDOXAL-5-PHOSPHATE DECARBOXYLASE"/>
    <property type="match status" value="1"/>
</dbReference>
<dbReference type="GO" id="GO:0004058">
    <property type="term" value="F:aromatic-L-amino-acid decarboxylase activity"/>
    <property type="evidence" value="ECO:0007669"/>
    <property type="project" value="TreeGrafter"/>
</dbReference>
<evidence type="ECO:0000256" key="10">
    <source>
        <dbReference type="ARBA" id="ARBA00041275"/>
    </source>
</evidence>
<dbReference type="InterPro" id="IPR015421">
    <property type="entry name" value="PyrdxlP-dep_Trfase_major"/>
</dbReference>
<evidence type="ECO:0000256" key="2">
    <source>
        <dbReference type="ARBA" id="ARBA00009533"/>
    </source>
</evidence>
<keyword evidence="13" id="KW-1185">Reference proteome</keyword>
<dbReference type="OrthoDB" id="639767at2759"/>
<evidence type="ECO:0000256" key="4">
    <source>
        <dbReference type="ARBA" id="ARBA00022584"/>
    </source>
</evidence>
<dbReference type="GO" id="GO:0006584">
    <property type="term" value="P:catecholamine metabolic process"/>
    <property type="evidence" value="ECO:0007669"/>
    <property type="project" value="TreeGrafter"/>
</dbReference>
<evidence type="ECO:0000256" key="7">
    <source>
        <dbReference type="ARBA" id="ARBA00023239"/>
    </source>
</evidence>
<dbReference type="InterPro" id="IPR010977">
    <property type="entry name" value="Aromatic_deC"/>
</dbReference>
<dbReference type="GO" id="GO:0042427">
    <property type="term" value="P:serotonin biosynthetic process"/>
    <property type="evidence" value="ECO:0007669"/>
    <property type="project" value="TreeGrafter"/>
</dbReference>
<evidence type="ECO:0000256" key="1">
    <source>
        <dbReference type="ARBA" id="ARBA00001933"/>
    </source>
</evidence>
<evidence type="ECO:0000313" key="13">
    <source>
        <dbReference type="Proteomes" id="UP000326759"/>
    </source>
</evidence>
<dbReference type="PANTHER" id="PTHR11999:SF167">
    <property type="entry name" value="AROMATIC-L-AMINO-ACID DECARBOXYLASE"/>
    <property type="match status" value="1"/>
</dbReference>
<dbReference type="AlphaFoldDB" id="A0A5N5SUF6"/>
<dbReference type="EC" id="4.1.1.28" evidence="8"/>
<dbReference type="SUPFAM" id="SSF53383">
    <property type="entry name" value="PLP-dependent transferases"/>
    <property type="match status" value="1"/>
</dbReference>
<comment type="cofactor">
    <cofactor evidence="1 11">
        <name>pyridoxal 5'-phosphate</name>
        <dbReference type="ChEBI" id="CHEBI:597326"/>
    </cofactor>
</comment>
<dbReference type="Gene3D" id="1.20.1340.10">
    <property type="entry name" value="dopa decarboxylase, N-terminal domain"/>
    <property type="match status" value="1"/>
</dbReference>
<organism evidence="12 13">
    <name type="scientific">Armadillidium nasatum</name>
    <dbReference type="NCBI Taxonomy" id="96803"/>
    <lineage>
        <taxon>Eukaryota</taxon>
        <taxon>Metazoa</taxon>
        <taxon>Ecdysozoa</taxon>
        <taxon>Arthropoda</taxon>
        <taxon>Crustacea</taxon>
        <taxon>Multicrustacea</taxon>
        <taxon>Malacostraca</taxon>
        <taxon>Eumalacostraca</taxon>
        <taxon>Peracarida</taxon>
        <taxon>Isopoda</taxon>
        <taxon>Oniscidea</taxon>
        <taxon>Crinocheta</taxon>
        <taxon>Armadillidiidae</taxon>
        <taxon>Armadillidium</taxon>
    </lineage>
</organism>
<dbReference type="GO" id="GO:0005737">
    <property type="term" value="C:cytoplasm"/>
    <property type="evidence" value="ECO:0007669"/>
    <property type="project" value="TreeGrafter"/>
</dbReference>
<keyword evidence="5" id="KW-0210">Decarboxylase</keyword>
<dbReference type="InterPro" id="IPR015424">
    <property type="entry name" value="PyrdxlP-dep_Trfase"/>
</dbReference>
<dbReference type="EMBL" id="SEYY01021522">
    <property type="protein sequence ID" value="KAB7496300.1"/>
    <property type="molecule type" value="Genomic_DNA"/>
</dbReference>
<evidence type="ECO:0000256" key="8">
    <source>
        <dbReference type="ARBA" id="ARBA00038886"/>
    </source>
</evidence>
<evidence type="ECO:0000256" key="5">
    <source>
        <dbReference type="ARBA" id="ARBA00022793"/>
    </source>
</evidence>
<reference evidence="12 13" key="1">
    <citation type="journal article" date="2019" name="PLoS Biol.">
        <title>Sex chromosomes control vertical transmission of feminizing Wolbachia symbionts in an isopod.</title>
        <authorList>
            <person name="Becking T."/>
            <person name="Chebbi M.A."/>
            <person name="Giraud I."/>
            <person name="Moumen B."/>
            <person name="Laverre T."/>
            <person name="Caubet Y."/>
            <person name="Peccoud J."/>
            <person name="Gilbert C."/>
            <person name="Cordaux R."/>
        </authorList>
    </citation>
    <scope>NUCLEOTIDE SEQUENCE [LARGE SCALE GENOMIC DNA]</scope>
    <source>
        <strain evidence="12">ANa2</strain>
        <tissue evidence="12">Whole body excluding digestive tract and cuticle</tissue>
    </source>
</reference>
<dbReference type="Gene3D" id="3.90.1150.10">
    <property type="entry name" value="Aspartate Aminotransferase, domain 1"/>
    <property type="match status" value="1"/>
</dbReference>
<keyword evidence="6 11" id="KW-0663">Pyridoxal phosphate</keyword>
<evidence type="ECO:0000256" key="3">
    <source>
        <dbReference type="ARBA" id="ARBA00011738"/>
    </source>
</evidence>
<gene>
    <name evidence="12" type="primary">Ddc_1</name>
    <name evidence="12" type="ORF">Anas_11914</name>
</gene>
<sequence>MDGEEFKKASAELSEYIVNYLNNIRERRVLSNVTHWSSPRFHAFYATGNSYPGILADMLTGGIGCIGFTWMSASDSIFVMLLTAKKKKLLQLGKSETSDPIVSKFIVYSSEESHSAVFRAAVLGGVKYRSVPSDENYSLRTTFSCSFDNLREIGEVCNEFNLWCHVDAAYAGAAFVCEEYQYLMDGIELMDSFNFNPHKWIRLKNSLDLVNTCNVDLILLRHEHEQKVPDYRHWQIPLGRRFRSLKLWFIALAKEFESYVRKDERFEIFGEVILGLVCFRLKGSNELNKKFLEVINSGGSIYLVPAEVKSVYFLSD</sequence>